<gene>
    <name evidence="1" type="ORF">EVAR_38970_1</name>
</gene>
<accession>A0A4C1W7M6</accession>
<comment type="caution">
    <text evidence="1">The sequence shown here is derived from an EMBL/GenBank/DDBJ whole genome shotgun (WGS) entry which is preliminary data.</text>
</comment>
<organism evidence="1 2">
    <name type="scientific">Eumeta variegata</name>
    <name type="common">Bagworm moth</name>
    <name type="synonym">Eumeta japonica</name>
    <dbReference type="NCBI Taxonomy" id="151549"/>
    <lineage>
        <taxon>Eukaryota</taxon>
        <taxon>Metazoa</taxon>
        <taxon>Ecdysozoa</taxon>
        <taxon>Arthropoda</taxon>
        <taxon>Hexapoda</taxon>
        <taxon>Insecta</taxon>
        <taxon>Pterygota</taxon>
        <taxon>Neoptera</taxon>
        <taxon>Endopterygota</taxon>
        <taxon>Lepidoptera</taxon>
        <taxon>Glossata</taxon>
        <taxon>Ditrysia</taxon>
        <taxon>Tineoidea</taxon>
        <taxon>Psychidae</taxon>
        <taxon>Oiketicinae</taxon>
        <taxon>Eumeta</taxon>
    </lineage>
</organism>
<keyword evidence="2" id="KW-1185">Reference proteome</keyword>
<dbReference type="Proteomes" id="UP000299102">
    <property type="component" value="Unassembled WGS sequence"/>
</dbReference>
<name>A0A4C1W7M6_EUMVA</name>
<evidence type="ECO:0000313" key="1">
    <source>
        <dbReference type="EMBL" id="GBP47368.1"/>
    </source>
</evidence>
<dbReference type="AlphaFoldDB" id="A0A4C1W7M6"/>
<evidence type="ECO:0000313" key="2">
    <source>
        <dbReference type="Proteomes" id="UP000299102"/>
    </source>
</evidence>
<proteinExistence type="predicted"/>
<protein>
    <submittedName>
        <fullName evidence="1">Uncharacterized protein</fullName>
    </submittedName>
</protein>
<reference evidence="1 2" key="1">
    <citation type="journal article" date="2019" name="Commun. Biol.">
        <title>The bagworm genome reveals a unique fibroin gene that provides high tensile strength.</title>
        <authorList>
            <person name="Kono N."/>
            <person name="Nakamura H."/>
            <person name="Ohtoshi R."/>
            <person name="Tomita M."/>
            <person name="Numata K."/>
            <person name="Arakawa K."/>
        </authorList>
    </citation>
    <scope>NUCLEOTIDE SEQUENCE [LARGE SCALE GENOMIC DNA]</scope>
</reference>
<dbReference type="EMBL" id="BGZK01000500">
    <property type="protein sequence ID" value="GBP47368.1"/>
    <property type="molecule type" value="Genomic_DNA"/>
</dbReference>
<sequence length="116" mass="12202">MICTTTSVVQIMINQNPLSSQMLRFESKHNSVFLVFIAIAASCINKSRRCARSTRSATPCAALAAARAASPSAGPACAADAPAGGGSLPHDGHLSDLLWPVMHHRLCTLVNLELCT</sequence>